<dbReference type="KEGG" id="strr:EKD16_00495"/>
<dbReference type="Proteomes" id="UP000292235">
    <property type="component" value="Chromosome"/>
</dbReference>
<protein>
    <submittedName>
        <fullName evidence="5">Putative HTH-type transcriptional regulator YurK</fullName>
    </submittedName>
</protein>
<dbReference type="InterPro" id="IPR028978">
    <property type="entry name" value="Chorismate_lyase_/UTRA_dom_sf"/>
</dbReference>
<proteinExistence type="predicted"/>
<dbReference type="CDD" id="cd07377">
    <property type="entry name" value="WHTH_GntR"/>
    <property type="match status" value="1"/>
</dbReference>
<keyword evidence="1" id="KW-0805">Transcription regulation</keyword>
<dbReference type="PANTHER" id="PTHR44846">
    <property type="entry name" value="MANNOSYL-D-GLYCERATE TRANSPORT/METABOLISM SYSTEM REPRESSOR MNGR-RELATED"/>
    <property type="match status" value="1"/>
</dbReference>
<accession>A0A4P6PWB8</accession>
<dbReference type="RefSeq" id="WP_131096553.1">
    <property type="nucleotide sequence ID" value="NZ_CP036455.1"/>
</dbReference>
<dbReference type="InterPro" id="IPR036390">
    <property type="entry name" value="WH_DNA-bd_sf"/>
</dbReference>
<keyword evidence="2" id="KW-0238">DNA-binding</keyword>
<evidence type="ECO:0000256" key="3">
    <source>
        <dbReference type="ARBA" id="ARBA00023163"/>
    </source>
</evidence>
<feature type="domain" description="HTH gntR-type" evidence="4">
    <location>
        <begin position="3"/>
        <end position="71"/>
    </location>
</feature>
<evidence type="ECO:0000313" key="5">
    <source>
        <dbReference type="EMBL" id="QBI51920.1"/>
    </source>
</evidence>
<name>A0A4P6PWB8_9ACTN</name>
<evidence type="ECO:0000256" key="1">
    <source>
        <dbReference type="ARBA" id="ARBA00023015"/>
    </source>
</evidence>
<dbReference type="OrthoDB" id="4532751at2"/>
<dbReference type="InterPro" id="IPR011663">
    <property type="entry name" value="UTRA"/>
</dbReference>
<dbReference type="SMART" id="SM00866">
    <property type="entry name" value="UTRA"/>
    <property type="match status" value="1"/>
</dbReference>
<dbReference type="GO" id="GO:0003700">
    <property type="term" value="F:DNA-binding transcription factor activity"/>
    <property type="evidence" value="ECO:0007669"/>
    <property type="project" value="InterPro"/>
</dbReference>
<gene>
    <name evidence="5" type="primary">yurK1</name>
    <name evidence="5" type="ORF">EKD16_00495</name>
</gene>
<dbReference type="InterPro" id="IPR050679">
    <property type="entry name" value="Bact_HTH_transcr_reg"/>
</dbReference>
<keyword evidence="6" id="KW-1185">Reference proteome</keyword>
<dbReference type="InterPro" id="IPR000524">
    <property type="entry name" value="Tscrpt_reg_HTH_GntR"/>
</dbReference>
<dbReference type="Pfam" id="PF00392">
    <property type="entry name" value="GntR"/>
    <property type="match status" value="1"/>
</dbReference>
<dbReference type="Pfam" id="PF07702">
    <property type="entry name" value="UTRA"/>
    <property type="match status" value="1"/>
</dbReference>
<dbReference type="AlphaFoldDB" id="A0A4P6PWB8"/>
<sequence>MARPNYQRIADTLRQRIVQGNYASDERLPSRQALADEFGVGPRVAADAVQQLVAEGYVVARTGSGTYVRAKPPVRRLTRSWYRESRGGSPFRADMAAQAVRGGWESASEPVPAPEIIADRLAIEPDSQVMRTSYTFTGDGEPVMLSTSYEPLEVTRGTSVVLPEDGPHAGRGVVERMREIGQHIVHAGEIVSARPVDDEEADRLRLSRGAVVMVVQRTYYTDSRPIETADIIVPPDRYELAYTIPVDQEQGYSDQS</sequence>
<evidence type="ECO:0000259" key="4">
    <source>
        <dbReference type="PROSITE" id="PS50949"/>
    </source>
</evidence>
<reference evidence="5 6" key="1">
    <citation type="submission" date="2019-02" db="EMBL/GenBank/DDBJ databases">
        <authorList>
            <person name="Khodamoradi S."/>
            <person name="Hahnke R.L."/>
            <person name="Kaempfer P."/>
            <person name="Schumann P."/>
            <person name="Rohde M."/>
            <person name="Steinert M."/>
            <person name="Luzhetskyy A."/>
            <person name="Wink J."/>
            <person name="Ruckert C."/>
        </authorList>
    </citation>
    <scope>NUCLEOTIDE SEQUENCE [LARGE SCALE GENOMIC DNA]</scope>
    <source>
        <strain evidence="5 6">M2</strain>
    </source>
</reference>
<dbReference type="SUPFAM" id="SSF46785">
    <property type="entry name" value="Winged helix' DNA-binding domain"/>
    <property type="match status" value="1"/>
</dbReference>
<dbReference type="GO" id="GO:0045892">
    <property type="term" value="P:negative regulation of DNA-templated transcription"/>
    <property type="evidence" value="ECO:0007669"/>
    <property type="project" value="TreeGrafter"/>
</dbReference>
<evidence type="ECO:0000256" key="2">
    <source>
        <dbReference type="ARBA" id="ARBA00023125"/>
    </source>
</evidence>
<dbReference type="PANTHER" id="PTHR44846:SF17">
    <property type="entry name" value="GNTR-FAMILY TRANSCRIPTIONAL REGULATOR"/>
    <property type="match status" value="1"/>
</dbReference>
<dbReference type="InterPro" id="IPR036388">
    <property type="entry name" value="WH-like_DNA-bd_sf"/>
</dbReference>
<dbReference type="PROSITE" id="PS50949">
    <property type="entry name" value="HTH_GNTR"/>
    <property type="match status" value="1"/>
</dbReference>
<dbReference type="EMBL" id="CP036455">
    <property type="protein sequence ID" value="QBI51920.1"/>
    <property type="molecule type" value="Genomic_DNA"/>
</dbReference>
<dbReference type="GO" id="GO:0003677">
    <property type="term" value="F:DNA binding"/>
    <property type="evidence" value="ECO:0007669"/>
    <property type="project" value="UniProtKB-KW"/>
</dbReference>
<evidence type="ECO:0000313" key="6">
    <source>
        <dbReference type="Proteomes" id="UP000292235"/>
    </source>
</evidence>
<dbReference type="SUPFAM" id="SSF64288">
    <property type="entry name" value="Chorismate lyase-like"/>
    <property type="match status" value="1"/>
</dbReference>
<keyword evidence="3" id="KW-0804">Transcription</keyword>
<dbReference type="Gene3D" id="1.10.10.10">
    <property type="entry name" value="Winged helix-like DNA-binding domain superfamily/Winged helix DNA-binding domain"/>
    <property type="match status" value="1"/>
</dbReference>
<organism evidence="5 6">
    <name type="scientific">Streptomonospora litoralis</name>
    <dbReference type="NCBI Taxonomy" id="2498135"/>
    <lineage>
        <taxon>Bacteria</taxon>
        <taxon>Bacillati</taxon>
        <taxon>Actinomycetota</taxon>
        <taxon>Actinomycetes</taxon>
        <taxon>Streptosporangiales</taxon>
        <taxon>Nocardiopsidaceae</taxon>
        <taxon>Streptomonospora</taxon>
    </lineage>
</organism>
<dbReference type="SMART" id="SM00345">
    <property type="entry name" value="HTH_GNTR"/>
    <property type="match status" value="1"/>
</dbReference>
<dbReference type="Gene3D" id="3.40.1410.10">
    <property type="entry name" value="Chorismate lyase-like"/>
    <property type="match status" value="1"/>
</dbReference>